<organism evidence="2 3">
    <name type="scientific">Dryococelus australis</name>
    <dbReference type="NCBI Taxonomy" id="614101"/>
    <lineage>
        <taxon>Eukaryota</taxon>
        <taxon>Metazoa</taxon>
        <taxon>Ecdysozoa</taxon>
        <taxon>Arthropoda</taxon>
        <taxon>Hexapoda</taxon>
        <taxon>Insecta</taxon>
        <taxon>Pterygota</taxon>
        <taxon>Neoptera</taxon>
        <taxon>Polyneoptera</taxon>
        <taxon>Phasmatodea</taxon>
        <taxon>Verophasmatodea</taxon>
        <taxon>Anareolatae</taxon>
        <taxon>Phasmatidae</taxon>
        <taxon>Eurycanthinae</taxon>
        <taxon>Dryococelus</taxon>
    </lineage>
</organism>
<evidence type="ECO:0000313" key="2">
    <source>
        <dbReference type="EMBL" id="KAJ8897723.1"/>
    </source>
</evidence>
<reference evidence="2 3" key="1">
    <citation type="submission" date="2023-02" db="EMBL/GenBank/DDBJ databases">
        <title>LHISI_Scaffold_Assembly.</title>
        <authorList>
            <person name="Stuart O.P."/>
            <person name="Cleave R."/>
            <person name="Magrath M.J.L."/>
            <person name="Mikheyev A.S."/>
        </authorList>
    </citation>
    <scope>NUCLEOTIDE SEQUENCE [LARGE SCALE GENOMIC DNA]</scope>
    <source>
        <strain evidence="2">Daus_M_001</strain>
        <tissue evidence="2">Leg muscle</tissue>
    </source>
</reference>
<feature type="compositionally biased region" description="Polar residues" evidence="1">
    <location>
        <begin position="287"/>
        <end position="297"/>
    </location>
</feature>
<evidence type="ECO:0000256" key="1">
    <source>
        <dbReference type="SAM" id="MobiDB-lite"/>
    </source>
</evidence>
<evidence type="ECO:0000313" key="3">
    <source>
        <dbReference type="Proteomes" id="UP001159363"/>
    </source>
</evidence>
<sequence>MQDVFSRAAATSSGRHLCGGRVVQRLVTLAQHRRRRSRRTACPGACAPQHGDRGAAVAERLACSPPTKVNRVQSPAGSLPDFRMWESCRTMPLTGGFPQGSPVPPLHSSVAPYSPQSHSSGLKSSLEPRWCSSYDCSPHNHDEPGSIRVLTPDILTPAAFLRVSAVLQYIALLPTRLEKTAWVGFERVKRFGRLLAARSSEAMWVIECGGGREIAEKTRRPAALSGTIRTCENPGVTRPGIEPGSPWWEASRLTGLDLRPMRVKRDEYGGAPECTSGKREIPEKTRQPATSSGTIPTAKTKLMSLQRRPIRKRNATEGQPGHSTPMPELGAVPSVEQYLGECIARAESLHTGGSASWNSAKLRDLYRLFVIADKLRPDDVGLVSYAGSGPMDGGKTPGLRRLDDGKMPEVVKNDLLRISHITGLKLEILRLQLVNETPHTIRNVFETVFVRSYNPQLAYVFFARREWHTSNVAVDSPLFREAAVQIPPRCLFKHATCMKELLARYIPEERVPARAVCTYTNALLQFQLTVLKSLVLGSHDQAVLKHWWPLPHFGLQPEENSDALQADCKPVQCIEDGQTPAMHTNNASTTCYGRSPTGRDAGWRESHQSPVANDALSLACTSGVVAQEAISRLNFEVLCDYTLATEQAKEAKSWGNGKVNGHYTEPRSRILDGYDRCEICILNLNAVRNECSSSLLVWDLQSCLTALESDRSRARLSQTRECFCEASHDLVANSRPNISTAGCFCNFKNLRTEKSTRGGSTTSSRTTTVGSEFCTEMMLISAAKVRVTAISTRRPGSNLRSALGAEANTPQPQSS</sequence>
<accession>A0ABQ9ILY7</accession>
<feature type="region of interest" description="Disordered" evidence="1">
    <location>
        <begin position="796"/>
        <end position="815"/>
    </location>
</feature>
<comment type="caution">
    <text evidence="2">The sequence shown here is derived from an EMBL/GenBank/DDBJ whole genome shotgun (WGS) entry which is preliminary data.</text>
</comment>
<feature type="compositionally biased region" description="Basic and acidic residues" evidence="1">
    <location>
        <begin position="276"/>
        <end position="286"/>
    </location>
</feature>
<name>A0ABQ9ILY7_9NEOP</name>
<proteinExistence type="predicted"/>
<gene>
    <name evidence="2" type="ORF">PR048_003073</name>
</gene>
<dbReference type="Proteomes" id="UP001159363">
    <property type="component" value="Chromosome 1"/>
</dbReference>
<feature type="region of interest" description="Disordered" evidence="1">
    <location>
        <begin position="267"/>
        <end position="330"/>
    </location>
</feature>
<feature type="region of interest" description="Disordered" evidence="1">
    <location>
        <begin position="96"/>
        <end position="120"/>
    </location>
</feature>
<keyword evidence="3" id="KW-1185">Reference proteome</keyword>
<protein>
    <submittedName>
        <fullName evidence="2">Uncharacterized protein</fullName>
    </submittedName>
</protein>
<dbReference type="EMBL" id="JARBHB010000001">
    <property type="protein sequence ID" value="KAJ8897723.1"/>
    <property type="molecule type" value="Genomic_DNA"/>
</dbReference>